<protein>
    <recommendedName>
        <fullName evidence="3">GNAT family N-acetyltransferase</fullName>
    </recommendedName>
</protein>
<evidence type="ECO:0000313" key="2">
    <source>
        <dbReference type="Proteomes" id="UP000223071"/>
    </source>
</evidence>
<dbReference type="Gene3D" id="3.40.630.30">
    <property type="match status" value="1"/>
</dbReference>
<keyword evidence="2" id="KW-1185">Reference proteome</keyword>
<comment type="caution">
    <text evidence="1">The sequence shown here is derived from an EMBL/GenBank/DDBJ whole genome shotgun (WGS) entry which is preliminary data.</text>
</comment>
<dbReference type="InterPro" id="IPR016181">
    <property type="entry name" value="Acyl_CoA_acyltransferase"/>
</dbReference>
<dbReference type="Proteomes" id="UP000223071">
    <property type="component" value="Unassembled WGS sequence"/>
</dbReference>
<dbReference type="AlphaFoldDB" id="A0A2A9HF45"/>
<dbReference type="SUPFAM" id="SSF55729">
    <property type="entry name" value="Acyl-CoA N-acyltransferases (Nat)"/>
    <property type="match status" value="1"/>
</dbReference>
<organism evidence="1 2">
    <name type="scientific">Tepidiforma thermophila (strain KCTC 52669 / CGMCC 1.13589 / G233)</name>
    <dbReference type="NCBI Taxonomy" id="2761530"/>
    <lineage>
        <taxon>Bacteria</taxon>
        <taxon>Bacillati</taxon>
        <taxon>Chloroflexota</taxon>
        <taxon>Tepidiformia</taxon>
        <taxon>Tepidiformales</taxon>
        <taxon>Tepidiformaceae</taxon>
        <taxon>Tepidiforma</taxon>
    </lineage>
</organism>
<accession>A0A2A9HF45</accession>
<reference evidence="1 2" key="1">
    <citation type="submission" date="2017-09" db="EMBL/GenBank/DDBJ databases">
        <title>Sequencing the genomes of two abundant thermophiles in Great Basin hot springs: Thermocrinis jamiesonii and novel Chloroflexi Thermoflexus hugenholtzii.</title>
        <authorList>
            <person name="Hedlund B."/>
        </authorList>
    </citation>
    <scope>NUCLEOTIDE SEQUENCE [LARGE SCALE GENOMIC DNA]</scope>
    <source>
        <strain evidence="1 2">G233</strain>
    </source>
</reference>
<sequence length="231" mass="24884">MTLPADLRITVVPTADLGPADRDAILALFRQNYREANAAYLEKSLHVLAFAAIARDPGGRPAGFALGEPRVINLPHLPAQPVRLAGLCCVDPAFRRQGLFRRLEHEVLSARPLPPAPRYLSAGRMAHPASFRTMSANPTVVPRRGMTPTPWQQAVGAAIAAAYGTKEFDAETFVCRGTGAPIGWPLIEIEASPAEWELFRPVDRTRGDSLLGIAWSPDAPPGWDDPAAPAS</sequence>
<dbReference type="EMBL" id="PDJQ01000001">
    <property type="protein sequence ID" value="PFG73730.1"/>
    <property type="molecule type" value="Genomic_DNA"/>
</dbReference>
<dbReference type="RefSeq" id="WP_165772500.1">
    <property type="nucleotide sequence ID" value="NZ_PDJQ01000001.1"/>
</dbReference>
<evidence type="ECO:0008006" key="3">
    <source>
        <dbReference type="Google" id="ProtNLM"/>
    </source>
</evidence>
<proteinExistence type="predicted"/>
<name>A0A2A9HF45_TEPT2</name>
<gene>
    <name evidence="1" type="ORF">A9A59_0933</name>
</gene>
<evidence type="ECO:0000313" key="1">
    <source>
        <dbReference type="EMBL" id="PFG73730.1"/>
    </source>
</evidence>